<dbReference type="Proteomes" id="UP001221898">
    <property type="component" value="Unassembled WGS sequence"/>
</dbReference>
<dbReference type="EMBL" id="JAINUG010000001">
    <property type="protein sequence ID" value="KAJ8418943.1"/>
    <property type="molecule type" value="Genomic_DNA"/>
</dbReference>
<evidence type="ECO:0008006" key="4">
    <source>
        <dbReference type="Google" id="ProtNLM"/>
    </source>
</evidence>
<evidence type="ECO:0000313" key="3">
    <source>
        <dbReference type="Proteomes" id="UP001221898"/>
    </source>
</evidence>
<evidence type="ECO:0000313" key="2">
    <source>
        <dbReference type="EMBL" id="KAJ8418943.1"/>
    </source>
</evidence>
<feature type="transmembrane region" description="Helical" evidence="1">
    <location>
        <begin position="12"/>
        <end position="32"/>
    </location>
</feature>
<keyword evidence="3" id="KW-1185">Reference proteome</keyword>
<protein>
    <recommendedName>
        <fullName evidence="4">Nuclease HARBI1</fullName>
    </recommendedName>
</protein>
<sequence>MLRSHQDHGWGHYLEVLVFVFWLASATSYRVVSRCFNIPRSTVHEMVHRVTKKLLKLNNLVIHFPSHADLENVIACCTILHNICVSNGDIMEPAEEVFRPDDNADQPHLHQDQQRGEQIRSIWQRLSLLRMVWWQLLRLSHCSSRGMSPPDGGNKGRRLDRWPPPKCLIHEGVPLHDPAVASPDSVPWPVGGCLSSLK</sequence>
<proteinExistence type="predicted"/>
<keyword evidence="1" id="KW-0472">Membrane</keyword>
<keyword evidence="1" id="KW-0812">Transmembrane</keyword>
<comment type="caution">
    <text evidence="2">The sequence shown here is derived from an EMBL/GenBank/DDBJ whole genome shotgun (WGS) entry which is preliminary data.</text>
</comment>
<reference evidence="2" key="1">
    <citation type="journal article" date="2023" name="Science">
        <title>Genome structures resolve the early diversification of teleost fishes.</title>
        <authorList>
            <person name="Parey E."/>
            <person name="Louis A."/>
            <person name="Montfort J."/>
            <person name="Bouchez O."/>
            <person name="Roques C."/>
            <person name="Iampietro C."/>
            <person name="Lluch J."/>
            <person name="Castinel A."/>
            <person name="Donnadieu C."/>
            <person name="Desvignes T."/>
            <person name="Floi Bucao C."/>
            <person name="Jouanno E."/>
            <person name="Wen M."/>
            <person name="Mejri S."/>
            <person name="Dirks R."/>
            <person name="Jansen H."/>
            <person name="Henkel C."/>
            <person name="Chen W.J."/>
            <person name="Zahm M."/>
            <person name="Cabau C."/>
            <person name="Klopp C."/>
            <person name="Thompson A.W."/>
            <person name="Robinson-Rechavi M."/>
            <person name="Braasch I."/>
            <person name="Lecointre G."/>
            <person name="Bobe J."/>
            <person name="Postlethwait J.H."/>
            <person name="Berthelot C."/>
            <person name="Roest Crollius H."/>
            <person name="Guiguen Y."/>
        </authorList>
    </citation>
    <scope>NUCLEOTIDE SEQUENCE</scope>
    <source>
        <strain evidence="2">NC1722</strain>
    </source>
</reference>
<keyword evidence="1" id="KW-1133">Transmembrane helix</keyword>
<evidence type="ECO:0000256" key="1">
    <source>
        <dbReference type="SAM" id="Phobius"/>
    </source>
</evidence>
<gene>
    <name evidence="2" type="ORF">AAFF_G00004420</name>
</gene>
<accession>A0AAD7TDU8</accession>
<dbReference type="AlphaFoldDB" id="A0AAD7TDU8"/>
<organism evidence="2 3">
    <name type="scientific">Aldrovandia affinis</name>
    <dbReference type="NCBI Taxonomy" id="143900"/>
    <lineage>
        <taxon>Eukaryota</taxon>
        <taxon>Metazoa</taxon>
        <taxon>Chordata</taxon>
        <taxon>Craniata</taxon>
        <taxon>Vertebrata</taxon>
        <taxon>Euteleostomi</taxon>
        <taxon>Actinopterygii</taxon>
        <taxon>Neopterygii</taxon>
        <taxon>Teleostei</taxon>
        <taxon>Notacanthiformes</taxon>
        <taxon>Halosauridae</taxon>
        <taxon>Aldrovandia</taxon>
    </lineage>
</organism>
<name>A0AAD7TDU8_9TELE</name>